<protein>
    <submittedName>
        <fullName evidence="3">Peptidoglycan-binding protein</fullName>
    </submittedName>
</protein>
<dbReference type="Pfam" id="PF20410">
    <property type="entry name" value="X-Tfes_XVIPCD"/>
    <property type="match status" value="1"/>
</dbReference>
<dbReference type="GeneID" id="75152024"/>
<feature type="region of interest" description="Disordered" evidence="1">
    <location>
        <begin position="34"/>
        <end position="81"/>
    </location>
</feature>
<organism evidence="3 4">
    <name type="scientific">Xanthomonas prunicola</name>
    <dbReference type="NCBI Taxonomy" id="2053930"/>
    <lineage>
        <taxon>Bacteria</taxon>
        <taxon>Pseudomonadati</taxon>
        <taxon>Pseudomonadota</taxon>
        <taxon>Gammaproteobacteria</taxon>
        <taxon>Lysobacterales</taxon>
        <taxon>Lysobacteraceae</taxon>
        <taxon>Xanthomonas</taxon>
    </lineage>
</organism>
<reference evidence="3" key="1">
    <citation type="submission" date="2022-04" db="EMBL/GenBank/DDBJ databases">
        <title>Xanthomonas prunicola pv. tritici, a pathogen causing a previously unreported foliar disease of wheat.</title>
        <authorList>
            <person name="Clavijo F."/>
            <person name="Curland R.D."/>
            <person name="Dill-Macky R."/>
            <person name="Pereyra S."/>
            <person name="Roman-Reyna V."/>
            <person name="Siri M.I."/>
        </authorList>
    </citation>
    <scope>NUCLEOTIDE SEQUENCE</scope>
    <source>
        <strain evidence="3">CIX249</strain>
    </source>
</reference>
<name>A0A9Q9MMW5_9XANT</name>
<sequence length="208" mass="22035">MSAFQEANGLPATGVADKGTLGILAQQAAQQIQSHAPAHALRPDRNETSLSGVAPPLNPEHTSHPISKPAGSIPLLSDPDHSHHSFFRQMLDKVHAAETQRGISPGIHSERLAGTLSVEGIRNGLTSVDRIELSHDGSLARAVQISATRDETALNRSTPPVNTAQAVNQTLQVSSEQAQEAVAIERSRAAMEQTQQQNQARGSASMMA</sequence>
<feature type="domain" description="X-Tfes XVIPCD" evidence="2">
    <location>
        <begin position="78"/>
        <end position="179"/>
    </location>
</feature>
<evidence type="ECO:0000313" key="4">
    <source>
        <dbReference type="Proteomes" id="UP001058381"/>
    </source>
</evidence>
<dbReference type="InterPro" id="IPR046519">
    <property type="entry name" value="X-Tfes_XVIPCD"/>
</dbReference>
<feature type="region of interest" description="Disordered" evidence="1">
    <location>
        <begin position="189"/>
        <end position="208"/>
    </location>
</feature>
<evidence type="ECO:0000256" key="1">
    <source>
        <dbReference type="SAM" id="MobiDB-lite"/>
    </source>
</evidence>
<dbReference type="AlphaFoldDB" id="A0A9Q9MMW5"/>
<accession>A0A9Q9MMW5</accession>
<evidence type="ECO:0000313" key="3">
    <source>
        <dbReference type="EMBL" id="UXA63687.1"/>
    </source>
</evidence>
<feature type="compositionally biased region" description="Polar residues" evidence="1">
    <location>
        <begin position="192"/>
        <end position="202"/>
    </location>
</feature>
<dbReference type="Proteomes" id="UP001058381">
    <property type="component" value="Chromosome"/>
</dbReference>
<gene>
    <name evidence="3" type="ORF">M0D43_11685</name>
</gene>
<proteinExistence type="predicted"/>
<evidence type="ECO:0000259" key="2">
    <source>
        <dbReference type="Pfam" id="PF20410"/>
    </source>
</evidence>
<dbReference type="EMBL" id="CP096142">
    <property type="protein sequence ID" value="UXA63687.1"/>
    <property type="molecule type" value="Genomic_DNA"/>
</dbReference>
<dbReference type="RefSeq" id="WP_252164758.1">
    <property type="nucleotide sequence ID" value="NZ_CP094827.1"/>
</dbReference>